<protein>
    <submittedName>
        <fullName evidence="1">Uncharacterized protein</fullName>
    </submittedName>
</protein>
<reference evidence="1 2" key="1">
    <citation type="journal article" date="2011" name="PLoS ONE">
        <title>The entomopathogenic bacterial endosymbionts xenorhabdus and photorhabdus: convergent lifestyles from divergent genomes.</title>
        <authorList>
            <person name="Chaston J.M."/>
            <person name="Suen G."/>
            <person name="Tucker S.L."/>
            <person name="Andersen A.W."/>
            <person name="Bhasin A."/>
            <person name="Bode E."/>
            <person name="Bode H.B."/>
            <person name="Brachmann A.O."/>
            <person name="Cowles C.E."/>
            <person name="Cowles K.N."/>
            <person name="Darby C."/>
            <person name="de Leon L."/>
            <person name="Drace K."/>
            <person name="Du Z."/>
            <person name="Givaudan A."/>
            <person name="Herbert Tran E.E."/>
            <person name="Jewell K.A."/>
            <person name="Knack J.J."/>
            <person name="Krasomil-Osterfeld K.C."/>
            <person name="Kukor R."/>
            <person name="Lanois A."/>
            <person name="Latreille P."/>
            <person name="Leimgruber N.K."/>
            <person name="Lipke C.M."/>
            <person name="Liu R."/>
            <person name="Lu X."/>
            <person name="Martens E.C."/>
            <person name="Marri P.R."/>
            <person name="Medigue C."/>
            <person name="Menard M.L."/>
            <person name="Miller N.M."/>
            <person name="Morales-Soto N."/>
            <person name="Norton S."/>
            <person name="Ogier J.C."/>
            <person name="Orchard S.S."/>
            <person name="Park D."/>
            <person name="Park Y."/>
            <person name="Qurollo B.A."/>
            <person name="Sugar D.R."/>
            <person name="Richards G.R."/>
            <person name="Rouy Z."/>
            <person name="Slominski B."/>
            <person name="Slominski K."/>
            <person name="Snyder H."/>
            <person name="Tjaden B.C."/>
            <person name="van der Hoeven R."/>
            <person name="Welch R.D."/>
            <person name="Wheeler C."/>
            <person name="Xiang B."/>
            <person name="Barbazuk B."/>
            <person name="Gaudriault S."/>
            <person name="Goodner B."/>
            <person name="Slater S.C."/>
            <person name="Forst S."/>
            <person name="Goldman B.S."/>
            <person name="Goodrich-Blair H."/>
        </authorList>
    </citation>
    <scope>NUCLEOTIDE SEQUENCE [LARGE SCALE GENOMIC DNA]</scope>
    <source>
        <strain evidence="2">ATCC 19061 / DSM 3370 / CCUG 14189 / LMG 1036 / NCIMB 9965 / AN6</strain>
    </source>
</reference>
<name>D3VGA0_XENNA</name>
<organism evidence="1 2">
    <name type="scientific">Xenorhabdus nematophila (strain ATCC 19061 / DSM 3370 / CCUG 14189 / LMG 1036 / NCIMB 9965 / AN6)</name>
    <dbReference type="NCBI Taxonomy" id="406817"/>
    <lineage>
        <taxon>Bacteria</taxon>
        <taxon>Pseudomonadati</taxon>
        <taxon>Pseudomonadota</taxon>
        <taxon>Gammaproteobacteria</taxon>
        <taxon>Enterobacterales</taxon>
        <taxon>Morganellaceae</taxon>
        <taxon>Xenorhabdus</taxon>
    </lineage>
</organism>
<gene>
    <name evidence="1" type="ordered locus">XNC1_0102</name>
</gene>
<dbReference type="KEGG" id="xne:XNC1_0102"/>
<accession>D3VGA0</accession>
<dbReference type="EMBL" id="FN667742">
    <property type="protein sequence ID" value="CBJ88190.1"/>
    <property type="molecule type" value="Genomic_DNA"/>
</dbReference>
<dbReference type="AlphaFoldDB" id="D3VGA0"/>
<proteinExistence type="predicted"/>
<evidence type="ECO:0000313" key="1">
    <source>
        <dbReference type="EMBL" id="CBJ88190.1"/>
    </source>
</evidence>
<dbReference type="HOGENOM" id="CLU_208671_0_0_6"/>
<dbReference type="STRING" id="406817.XNC1_0102"/>
<evidence type="ECO:0000313" key="2">
    <source>
        <dbReference type="Proteomes" id="UP000008075"/>
    </source>
</evidence>
<sequence>MEKYRGCEAKLSYVVRVYFGIRTMYEYNAFYRRARMCFMESYFLLKPPYSVCLLVTSQIMSK</sequence>
<keyword evidence="2" id="KW-1185">Reference proteome</keyword>
<dbReference type="Proteomes" id="UP000008075">
    <property type="component" value="Chromosome"/>
</dbReference>